<keyword evidence="5" id="KW-0539">Nucleus</keyword>
<evidence type="ECO:0000256" key="7">
    <source>
        <dbReference type="SAM" id="MobiDB-lite"/>
    </source>
</evidence>
<dbReference type="InterPro" id="IPR001138">
    <property type="entry name" value="Zn2Cys6_DnaBD"/>
</dbReference>
<sequence>MVEDNFTSAKRVRTTVAFKCNADRPMCERCLKHNFKCTYGGETKIDLFQLTSINETVQAMVRRMDKLEDTLTQLCRTTNSLLTKLDSESNHQMNNLSCNTIRSKDWSLSLNSPNFQIAGNGNLLSDLYQFLVRDSKQRGQSMSETGSVVMPSSPESVDMGANNERTESVLGAVVARNYSPWKSTLKTSTFPLYNVWESNNNAPAQSNMDITNLPQETLDQMMEHYLNCFLCLPSPDVEALLTQYKQKTLCSMLQNAIMAWSARHAAIYHGMFQGKDPNVVGEQFFATAKELLKTRFLEPTFDTMHALLVLYIYAIGKSGGSRSQTLSEAYMYLGLAIRMCLDMGLHKKNEEEDEIVTEKKRRLFNAASFLETLCSAHAEKPFLFPDESTITVGNPSVLSHETGDQRYRVEFVIYRQQINKIHHEIAATIAAEEPMITSILALDQQLKDWYQQLPFYLQYRTSDRQSDKWITASFREQACIKLGFEYHFQICQLYSTFLSRPGKQYSPVSSDALQTCLYSCDMISELLDCWVLLEQPWCHFTIETLLMATLIYGREVSSSDIASARHAKQQLTKYKRILSEAPVRHHMHVKRLVKQIADLLDQSDSELPLNTMKSPTIEFKSPNSDTFSTQTDFYAQTLPDDDMSQLDLLTVPYDAYEPSDLYGTGLYQFTDFIYTPALHGHN</sequence>
<keyword evidence="4" id="KW-0804">Transcription</keyword>
<dbReference type="PANTHER" id="PTHR47338">
    <property type="entry name" value="ZN(II)2CYS6 TRANSCRIPTION FACTOR (EUROFUNG)-RELATED"/>
    <property type="match status" value="1"/>
</dbReference>
<dbReference type="OrthoDB" id="4161332at2759"/>
<evidence type="ECO:0000259" key="8">
    <source>
        <dbReference type="SMART" id="SM00906"/>
    </source>
</evidence>
<dbReference type="EMBL" id="JAEPQZ010000004">
    <property type="protein sequence ID" value="KAG2182017.1"/>
    <property type="molecule type" value="Genomic_DNA"/>
</dbReference>
<evidence type="ECO:0000256" key="5">
    <source>
        <dbReference type="ARBA" id="ARBA00023242"/>
    </source>
</evidence>
<keyword evidence="6" id="KW-0175">Coiled coil</keyword>
<evidence type="ECO:0000256" key="4">
    <source>
        <dbReference type="ARBA" id="ARBA00023163"/>
    </source>
</evidence>
<dbReference type="GO" id="GO:0008270">
    <property type="term" value="F:zinc ion binding"/>
    <property type="evidence" value="ECO:0007669"/>
    <property type="project" value="InterPro"/>
</dbReference>
<feature type="coiled-coil region" evidence="6">
    <location>
        <begin position="50"/>
        <end position="77"/>
    </location>
</feature>
<evidence type="ECO:0000313" key="10">
    <source>
        <dbReference type="Proteomes" id="UP000654370"/>
    </source>
</evidence>
<accession>A0A8H7UHL0</accession>
<feature type="region of interest" description="Disordered" evidence="7">
    <location>
        <begin position="141"/>
        <end position="161"/>
    </location>
</feature>
<dbReference type="CDD" id="cd12148">
    <property type="entry name" value="fungal_TF_MHR"/>
    <property type="match status" value="1"/>
</dbReference>
<dbReference type="GO" id="GO:0000981">
    <property type="term" value="F:DNA-binding transcription factor activity, RNA polymerase II-specific"/>
    <property type="evidence" value="ECO:0007669"/>
    <property type="project" value="InterPro"/>
</dbReference>
<reference evidence="9" key="1">
    <citation type="submission" date="2020-12" db="EMBL/GenBank/DDBJ databases">
        <title>Metabolic potential, ecology and presence of endohyphal bacteria is reflected in genomic diversity of Mucoromycotina.</title>
        <authorList>
            <person name="Muszewska A."/>
            <person name="Okrasinska A."/>
            <person name="Steczkiewicz K."/>
            <person name="Drgas O."/>
            <person name="Orlowska M."/>
            <person name="Perlinska-Lenart U."/>
            <person name="Aleksandrzak-Piekarczyk T."/>
            <person name="Szatraj K."/>
            <person name="Zielenkiewicz U."/>
            <person name="Pilsyk S."/>
            <person name="Malc E."/>
            <person name="Mieczkowski P."/>
            <person name="Kruszewska J.S."/>
            <person name="Biernat P."/>
            <person name="Pawlowska J."/>
        </authorList>
    </citation>
    <scope>NUCLEOTIDE SEQUENCE</scope>
    <source>
        <strain evidence="9">WA0000067209</strain>
    </source>
</reference>
<comment type="subcellular location">
    <subcellularLocation>
        <location evidence="1">Nucleus</location>
    </subcellularLocation>
</comment>
<dbReference type="AlphaFoldDB" id="A0A8H7UHL0"/>
<dbReference type="Gene3D" id="4.10.240.10">
    <property type="entry name" value="Zn(2)-C6 fungal-type DNA-binding domain"/>
    <property type="match status" value="1"/>
</dbReference>
<dbReference type="InterPro" id="IPR050815">
    <property type="entry name" value="TF_fung"/>
</dbReference>
<keyword evidence="10" id="KW-1185">Reference proteome</keyword>
<feature type="domain" description="Xylanolytic transcriptional activator regulatory" evidence="8">
    <location>
        <begin position="329"/>
        <end position="401"/>
    </location>
</feature>
<proteinExistence type="predicted"/>
<name>A0A8H7UHL0_MORIS</name>
<dbReference type="GO" id="GO:0005634">
    <property type="term" value="C:nucleus"/>
    <property type="evidence" value="ECO:0007669"/>
    <property type="project" value="UniProtKB-SubCell"/>
</dbReference>
<dbReference type="InterPro" id="IPR007219">
    <property type="entry name" value="XnlR_reg_dom"/>
</dbReference>
<evidence type="ECO:0000256" key="6">
    <source>
        <dbReference type="SAM" id="Coils"/>
    </source>
</evidence>
<dbReference type="CDD" id="cd00067">
    <property type="entry name" value="GAL4"/>
    <property type="match status" value="1"/>
</dbReference>
<dbReference type="GO" id="GO:0006351">
    <property type="term" value="P:DNA-templated transcription"/>
    <property type="evidence" value="ECO:0007669"/>
    <property type="project" value="InterPro"/>
</dbReference>
<dbReference type="GO" id="GO:0003677">
    <property type="term" value="F:DNA binding"/>
    <property type="evidence" value="ECO:0007669"/>
    <property type="project" value="InterPro"/>
</dbReference>
<evidence type="ECO:0000313" key="9">
    <source>
        <dbReference type="EMBL" id="KAG2182017.1"/>
    </source>
</evidence>
<gene>
    <name evidence="9" type="ORF">INT43_006943</name>
</gene>
<keyword evidence="3" id="KW-0805">Transcription regulation</keyword>
<dbReference type="PANTHER" id="PTHR47338:SF5">
    <property type="entry name" value="ZN(II)2CYS6 TRANSCRIPTION FACTOR (EUROFUNG)"/>
    <property type="match status" value="1"/>
</dbReference>
<comment type="caution">
    <text evidence="9">The sequence shown here is derived from an EMBL/GenBank/DDBJ whole genome shotgun (WGS) entry which is preliminary data.</text>
</comment>
<evidence type="ECO:0000256" key="2">
    <source>
        <dbReference type="ARBA" id="ARBA00022723"/>
    </source>
</evidence>
<dbReference type="SMART" id="SM00906">
    <property type="entry name" value="Fungal_trans"/>
    <property type="match status" value="1"/>
</dbReference>
<evidence type="ECO:0000256" key="1">
    <source>
        <dbReference type="ARBA" id="ARBA00004123"/>
    </source>
</evidence>
<dbReference type="Pfam" id="PF00172">
    <property type="entry name" value="Zn_clus"/>
    <property type="match status" value="1"/>
</dbReference>
<dbReference type="InterPro" id="IPR036864">
    <property type="entry name" value="Zn2-C6_fun-type_DNA-bd_sf"/>
</dbReference>
<evidence type="ECO:0000256" key="3">
    <source>
        <dbReference type="ARBA" id="ARBA00023015"/>
    </source>
</evidence>
<dbReference type="Pfam" id="PF04082">
    <property type="entry name" value="Fungal_trans"/>
    <property type="match status" value="1"/>
</dbReference>
<keyword evidence="2" id="KW-0479">Metal-binding</keyword>
<protein>
    <recommendedName>
        <fullName evidence="8">Xylanolytic transcriptional activator regulatory domain-containing protein</fullName>
    </recommendedName>
</protein>
<organism evidence="9 10">
    <name type="scientific">Mortierella isabellina</name>
    <name type="common">Filamentous fungus</name>
    <name type="synonym">Umbelopsis isabellina</name>
    <dbReference type="NCBI Taxonomy" id="91625"/>
    <lineage>
        <taxon>Eukaryota</taxon>
        <taxon>Fungi</taxon>
        <taxon>Fungi incertae sedis</taxon>
        <taxon>Mucoromycota</taxon>
        <taxon>Mucoromycotina</taxon>
        <taxon>Umbelopsidomycetes</taxon>
        <taxon>Umbelopsidales</taxon>
        <taxon>Umbelopsidaceae</taxon>
        <taxon>Umbelopsis</taxon>
    </lineage>
</organism>
<dbReference type="Proteomes" id="UP000654370">
    <property type="component" value="Unassembled WGS sequence"/>
</dbReference>